<sequence>MLTGWDYAVIGCYLIFMMGIGLLWSRINKNASDFFRGGGNILWWINGMSSLAVGLTAYSFTAAGAKVFETGFLLVIVYLVGIIPYLLIYFFLAARYRQMRAVTVCDAIRRRFGKPTEQFWVWTALPIGLFQGGVMLYIISLFVSAAIGLPIVPTIMLLAVAVTVLASSGGSYAVSASDFIQMMIIIVVSITILVRTLLLPEVGGFSGFFGQLPEHYINFSLFERPAVWISLMMMFTAVNVLRALDLNTNGAKFLTVKDGHHAKKACMMMIVGTALVPLIAFTPVMAAGMLDFDLPSMFPNLKNASEGAYVAIAQKVLPQGMMGLMVCSIFAATLSSMDTALNKNAGFFVKNFYGDIINPNASEKTLLYLGRVFSVVFGGIVMGAAILISMFRDADLFSMLLKFNVLLQFPLIIPMVLGILYKRTPGWSCWSTVLVSMLAGWITQKLLDISQLCDLLGMQMPLNELEAKDMTFIVSGVITILVGTSWYFFTSFFYNRFASEKYTASVEAFYKDMNTPIDHVAEKTSDSDAAQYRNMSLMCFVYGTAICLGALIPNTGAERLLFIYAGGTFLLVGGLLRFIYNRKKTI</sequence>
<evidence type="ECO:0000256" key="7">
    <source>
        <dbReference type="ARBA" id="ARBA00022989"/>
    </source>
</evidence>
<evidence type="ECO:0000256" key="3">
    <source>
        <dbReference type="ARBA" id="ARBA00022448"/>
    </source>
</evidence>
<keyword evidence="10 14" id="KW-0472">Membrane</keyword>
<keyword evidence="6" id="KW-0769">Symport</keyword>
<keyword evidence="9" id="KW-0406">Ion transport</keyword>
<feature type="transmembrane region" description="Helical" evidence="14">
    <location>
        <begin position="226"/>
        <end position="244"/>
    </location>
</feature>
<feature type="transmembrane region" description="Helical" evidence="14">
    <location>
        <begin position="537"/>
        <end position="555"/>
    </location>
</feature>
<accession>A0A6P1M7U2</accession>
<evidence type="ECO:0000256" key="5">
    <source>
        <dbReference type="ARBA" id="ARBA00022692"/>
    </source>
</evidence>
<organism evidence="15 16">
    <name type="scientific">Tichowtungia aerotolerans</name>
    <dbReference type="NCBI Taxonomy" id="2697043"/>
    <lineage>
        <taxon>Bacteria</taxon>
        <taxon>Pseudomonadati</taxon>
        <taxon>Kiritimatiellota</taxon>
        <taxon>Tichowtungiia</taxon>
        <taxon>Tichowtungiales</taxon>
        <taxon>Tichowtungiaceae</taxon>
        <taxon>Tichowtungia</taxon>
    </lineage>
</organism>
<evidence type="ECO:0000256" key="2">
    <source>
        <dbReference type="ARBA" id="ARBA00006434"/>
    </source>
</evidence>
<feature type="transmembrane region" description="Helical" evidence="14">
    <location>
        <begin position="561"/>
        <end position="580"/>
    </location>
</feature>
<dbReference type="Pfam" id="PF00474">
    <property type="entry name" value="SSF"/>
    <property type="match status" value="1"/>
</dbReference>
<keyword evidence="8" id="KW-0915">Sodium</keyword>
<evidence type="ECO:0000256" key="1">
    <source>
        <dbReference type="ARBA" id="ARBA00004651"/>
    </source>
</evidence>
<evidence type="ECO:0000256" key="4">
    <source>
        <dbReference type="ARBA" id="ARBA00022475"/>
    </source>
</evidence>
<keyword evidence="3" id="KW-0813">Transport</keyword>
<gene>
    <name evidence="15" type="ORF">GT409_06615</name>
</gene>
<feature type="transmembrane region" description="Helical" evidence="14">
    <location>
        <begin position="265"/>
        <end position="290"/>
    </location>
</feature>
<feature type="transmembrane region" description="Helical" evidence="14">
    <location>
        <begin position="145"/>
        <end position="167"/>
    </location>
</feature>
<evidence type="ECO:0000256" key="12">
    <source>
        <dbReference type="ARBA" id="ARBA00033708"/>
    </source>
</evidence>
<evidence type="ECO:0000313" key="15">
    <source>
        <dbReference type="EMBL" id="QHI69133.1"/>
    </source>
</evidence>
<dbReference type="AlphaFoldDB" id="A0A6P1M7U2"/>
<evidence type="ECO:0000256" key="9">
    <source>
        <dbReference type="ARBA" id="ARBA00023065"/>
    </source>
</evidence>
<name>A0A6P1M7U2_9BACT</name>
<dbReference type="InterPro" id="IPR038377">
    <property type="entry name" value="Na/Glc_symporter_sf"/>
</dbReference>
<feature type="transmembrane region" description="Helical" evidence="14">
    <location>
        <begin position="41"/>
        <end position="60"/>
    </location>
</feature>
<comment type="catalytic activity">
    <reaction evidence="12">
        <text>L-proline(in) + Na(+)(in) = L-proline(out) + Na(+)(out)</text>
        <dbReference type="Rhea" id="RHEA:28967"/>
        <dbReference type="ChEBI" id="CHEBI:29101"/>
        <dbReference type="ChEBI" id="CHEBI:60039"/>
    </reaction>
</comment>
<dbReference type="PANTHER" id="PTHR48086">
    <property type="entry name" value="SODIUM/PROLINE SYMPORTER-RELATED"/>
    <property type="match status" value="1"/>
</dbReference>
<evidence type="ECO:0000256" key="10">
    <source>
        <dbReference type="ARBA" id="ARBA00023136"/>
    </source>
</evidence>
<protein>
    <submittedName>
        <fullName evidence="15">Uncharacterized protein</fullName>
    </submittedName>
</protein>
<dbReference type="RefSeq" id="WP_160628158.1">
    <property type="nucleotide sequence ID" value="NZ_CP047593.1"/>
</dbReference>
<feature type="transmembrane region" description="Helical" evidence="14">
    <location>
        <begin position="119"/>
        <end position="139"/>
    </location>
</feature>
<keyword evidence="16" id="KW-1185">Reference proteome</keyword>
<comment type="subcellular location">
    <subcellularLocation>
        <location evidence="1">Cell membrane</location>
        <topology evidence="1">Multi-pass membrane protein</topology>
    </subcellularLocation>
</comment>
<keyword evidence="4" id="KW-1003">Cell membrane</keyword>
<dbReference type="GO" id="GO:0005886">
    <property type="term" value="C:plasma membrane"/>
    <property type="evidence" value="ECO:0007669"/>
    <property type="project" value="UniProtKB-SubCell"/>
</dbReference>
<feature type="transmembrane region" description="Helical" evidence="14">
    <location>
        <begin position="470"/>
        <end position="489"/>
    </location>
</feature>
<dbReference type="InterPro" id="IPR001734">
    <property type="entry name" value="Na/solute_symporter"/>
</dbReference>
<reference evidence="15 16" key="1">
    <citation type="submission" date="2020-01" db="EMBL/GenBank/DDBJ databases">
        <title>Ponticoccus aerotolerans gen. nov., sp. nov., an anaerobic bacterium and proposal of Ponticoccusceae fam. nov., Ponticoccusles ord. nov. and Ponticoccuse classis nov. in the phylum Kiritimatiellaeota.</title>
        <authorList>
            <person name="Zhou L.Y."/>
            <person name="Du Z.J."/>
        </authorList>
    </citation>
    <scope>NUCLEOTIDE SEQUENCE [LARGE SCALE GENOMIC DNA]</scope>
    <source>
        <strain evidence="15 16">S-5007</strain>
    </source>
</reference>
<dbReference type="GO" id="GO:0015293">
    <property type="term" value="F:symporter activity"/>
    <property type="evidence" value="ECO:0007669"/>
    <property type="project" value="UniProtKB-KW"/>
</dbReference>
<dbReference type="InterPro" id="IPR050277">
    <property type="entry name" value="Sodium:Solute_Symporter"/>
</dbReference>
<evidence type="ECO:0000256" key="6">
    <source>
        <dbReference type="ARBA" id="ARBA00022847"/>
    </source>
</evidence>
<dbReference type="Gene3D" id="1.20.1730.10">
    <property type="entry name" value="Sodium/glucose cotransporter"/>
    <property type="match status" value="1"/>
</dbReference>
<feature type="transmembrane region" description="Helical" evidence="14">
    <location>
        <begin position="368"/>
        <end position="391"/>
    </location>
</feature>
<feature type="transmembrane region" description="Helical" evidence="14">
    <location>
        <begin position="179"/>
        <end position="198"/>
    </location>
</feature>
<evidence type="ECO:0000256" key="8">
    <source>
        <dbReference type="ARBA" id="ARBA00023053"/>
    </source>
</evidence>
<dbReference type="GO" id="GO:0006814">
    <property type="term" value="P:sodium ion transport"/>
    <property type="evidence" value="ECO:0007669"/>
    <property type="project" value="UniProtKB-KW"/>
</dbReference>
<dbReference type="EMBL" id="CP047593">
    <property type="protein sequence ID" value="QHI69133.1"/>
    <property type="molecule type" value="Genomic_DNA"/>
</dbReference>
<dbReference type="Proteomes" id="UP000464954">
    <property type="component" value="Chromosome"/>
</dbReference>
<keyword evidence="5 14" id="KW-0812">Transmembrane</keyword>
<dbReference type="PROSITE" id="PS50283">
    <property type="entry name" value="NA_SOLUT_SYMP_3"/>
    <property type="match status" value="1"/>
</dbReference>
<proteinExistence type="inferred from homology"/>
<feature type="transmembrane region" description="Helical" evidence="14">
    <location>
        <begin position="72"/>
        <end position="92"/>
    </location>
</feature>
<evidence type="ECO:0000256" key="11">
    <source>
        <dbReference type="ARBA" id="ARBA00023201"/>
    </source>
</evidence>
<comment type="similarity">
    <text evidence="2 13">Belongs to the sodium:solute symporter (SSF) (TC 2.A.21) family.</text>
</comment>
<dbReference type="PANTHER" id="PTHR48086:SF3">
    <property type="entry name" value="SODIUM_PROLINE SYMPORTER"/>
    <property type="match status" value="1"/>
</dbReference>
<evidence type="ECO:0000313" key="16">
    <source>
        <dbReference type="Proteomes" id="UP000464954"/>
    </source>
</evidence>
<feature type="transmembrane region" description="Helical" evidence="14">
    <location>
        <begin position="403"/>
        <end position="421"/>
    </location>
</feature>
<dbReference type="KEGG" id="taer:GT409_06615"/>
<feature type="transmembrane region" description="Helical" evidence="14">
    <location>
        <begin position="6"/>
        <end position="25"/>
    </location>
</feature>
<evidence type="ECO:0000256" key="14">
    <source>
        <dbReference type="SAM" id="Phobius"/>
    </source>
</evidence>
<keyword evidence="11" id="KW-0739">Sodium transport</keyword>
<evidence type="ECO:0000256" key="13">
    <source>
        <dbReference type="RuleBase" id="RU362091"/>
    </source>
</evidence>
<keyword evidence="7 14" id="KW-1133">Transmembrane helix</keyword>